<dbReference type="PANTHER" id="PTHR31636">
    <property type="entry name" value="OSJNBA0084A10.13 PROTEIN-RELATED"/>
    <property type="match status" value="1"/>
</dbReference>
<accession>A0ABD2YEN9</accession>
<comment type="caution">
    <text evidence="3">Lacks conserved residue(s) required for the propagation of feature annotation.</text>
</comment>
<evidence type="ECO:0000256" key="2">
    <source>
        <dbReference type="ARBA" id="ARBA00023163"/>
    </source>
</evidence>
<proteinExistence type="inferred from homology"/>
<dbReference type="InterPro" id="IPR005202">
    <property type="entry name" value="TF_GRAS"/>
</dbReference>
<comment type="similarity">
    <text evidence="3">Belongs to the GRAS family.</text>
</comment>
<dbReference type="EMBL" id="JBJUIK010000013">
    <property type="protein sequence ID" value="KAL3505873.1"/>
    <property type="molecule type" value="Genomic_DNA"/>
</dbReference>
<protein>
    <submittedName>
        <fullName evidence="4">Uncharacterized protein</fullName>
    </submittedName>
</protein>
<keyword evidence="1" id="KW-0805">Transcription regulation</keyword>
<evidence type="ECO:0000313" key="5">
    <source>
        <dbReference type="Proteomes" id="UP001630127"/>
    </source>
</evidence>
<dbReference type="Pfam" id="PF03514">
    <property type="entry name" value="GRAS"/>
    <property type="match status" value="1"/>
</dbReference>
<dbReference type="Proteomes" id="UP001630127">
    <property type="component" value="Unassembled WGS sequence"/>
</dbReference>
<comment type="caution">
    <text evidence="4">The sequence shown here is derived from an EMBL/GenBank/DDBJ whole genome shotgun (WGS) entry which is preliminary data.</text>
</comment>
<name>A0ABD2YEN9_9GENT</name>
<evidence type="ECO:0000313" key="4">
    <source>
        <dbReference type="EMBL" id="KAL3505873.1"/>
    </source>
</evidence>
<evidence type="ECO:0000256" key="3">
    <source>
        <dbReference type="PROSITE-ProRule" id="PRU01191"/>
    </source>
</evidence>
<dbReference type="AlphaFoldDB" id="A0ABD2YEN9"/>
<evidence type="ECO:0000256" key="1">
    <source>
        <dbReference type="ARBA" id="ARBA00023015"/>
    </source>
</evidence>
<feature type="region of interest" description="SAW" evidence="3">
    <location>
        <begin position="61"/>
        <end position="137"/>
    </location>
</feature>
<keyword evidence="5" id="KW-1185">Reference proteome</keyword>
<reference evidence="4 5" key="1">
    <citation type="submission" date="2024-11" db="EMBL/GenBank/DDBJ databases">
        <title>A near-complete genome assembly of Cinchona calisaya.</title>
        <authorList>
            <person name="Lian D.C."/>
            <person name="Zhao X.W."/>
            <person name="Wei L."/>
        </authorList>
    </citation>
    <scope>NUCLEOTIDE SEQUENCE [LARGE SCALE GENOMIC DNA]</scope>
    <source>
        <tissue evidence="4">Nenye</tissue>
    </source>
</reference>
<organism evidence="4 5">
    <name type="scientific">Cinchona calisaya</name>
    <dbReference type="NCBI Taxonomy" id="153742"/>
    <lineage>
        <taxon>Eukaryota</taxon>
        <taxon>Viridiplantae</taxon>
        <taxon>Streptophyta</taxon>
        <taxon>Embryophyta</taxon>
        <taxon>Tracheophyta</taxon>
        <taxon>Spermatophyta</taxon>
        <taxon>Magnoliopsida</taxon>
        <taxon>eudicotyledons</taxon>
        <taxon>Gunneridae</taxon>
        <taxon>Pentapetalae</taxon>
        <taxon>asterids</taxon>
        <taxon>lamiids</taxon>
        <taxon>Gentianales</taxon>
        <taxon>Rubiaceae</taxon>
        <taxon>Cinchonoideae</taxon>
        <taxon>Cinchoneae</taxon>
        <taxon>Cinchona</taxon>
    </lineage>
</organism>
<keyword evidence="2" id="KW-0804">Transcription</keyword>
<sequence>MVITDLEANTSAPVFLDRFDEALSNCNATFDCFEDCMHRDNLSRAVIEGVFVWKGIQNFITPEGEDRIHCSEKLDFWRAFLARVGFVEIALSDLILCQSNLVVKSNPLRSSCIVEANGKGLSADAIALRSSGSSCKGLPIETC</sequence>
<dbReference type="PROSITE" id="PS50985">
    <property type="entry name" value="GRAS"/>
    <property type="match status" value="1"/>
</dbReference>
<gene>
    <name evidence="4" type="ORF">ACH5RR_031255</name>
</gene>